<dbReference type="Gene3D" id="3.40.50.300">
    <property type="entry name" value="P-loop containing nucleotide triphosphate hydrolases"/>
    <property type="match status" value="1"/>
</dbReference>
<accession>A0A2M6WZT2</accession>
<comment type="caution">
    <text evidence="1">The sequence shown here is derived from an EMBL/GenBank/DDBJ whole genome shotgun (WGS) entry which is preliminary data.</text>
</comment>
<dbReference type="EMBL" id="PEZP01000016">
    <property type="protein sequence ID" value="PIT98296.1"/>
    <property type="molecule type" value="Genomic_DNA"/>
</dbReference>
<dbReference type="AlphaFoldDB" id="A0A2M6WZT2"/>
<protein>
    <submittedName>
        <fullName evidence="1">Uncharacterized protein</fullName>
    </submittedName>
</protein>
<organism evidence="1 2">
    <name type="scientific">Candidatus Andersenbacteria bacterium CG10_big_fil_rev_8_21_14_0_10_54_11</name>
    <dbReference type="NCBI Taxonomy" id="1974485"/>
    <lineage>
        <taxon>Bacteria</taxon>
        <taxon>Candidatus Anderseniibacteriota</taxon>
    </lineage>
</organism>
<evidence type="ECO:0000313" key="2">
    <source>
        <dbReference type="Proteomes" id="UP000230731"/>
    </source>
</evidence>
<evidence type="ECO:0000313" key="1">
    <source>
        <dbReference type="EMBL" id="PIT98296.1"/>
    </source>
</evidence>
<reference evidence="2" key="1">
    <citation type="submission" date="2017-09" db="EMBL/GenBank/DDBJ databases">
        <title>Depth-based differentiation of microbial function through sediment-hosted aquifers and enrichment of novel symbionts in the deep terrestrial subsurface.</title>
        <authorList>
            <person name="Probst A.J."/>
            <person name="Ladd B."/>
            <person name="Jarett J.K."/>
            <person name="Geller-Mcgrath D.E."/>
            <person name="Sieber C.M.K."/>
            <person name="Emerson J.B."/>
            <person name="Anantharaman K."/>
            <person name="Thomas B.C."/>
            <person name="Malmstrom R."/>
            <person name="Stieglmeier M."/>
            <person name="Klingl A."/>
            <person name="Woyke T."/>
            <person name="Ryan C.M."/>
            <person name="Banfield J.F."/>
        </authorList>
    </citation>
    <scope>NUCLEOTIDE SEQUENCE [LARGE SCALE GENOMIC DNA]</scope>
</reference>
<gene>
    <name evidence="1" type="ORF">COT71_01335</name>
</gene>
<proteinExistence type="predicted"/>
<sequence>MPLAKVAEKHKAAMVCVRHLTKSARDRAIYRGQGSIAYTAAARIVHLVGMNPDDKTKRVVVPIKNNLAPLEQGIEFQIEDGCFYWVVSHPSRLVCC</sequence>
<name>A0A2M6WZT2_9BACT</name>
<dbReference type="Proteomes" id="UP000230731">
    <property type="component" value="Unassembled WGS sequence"/>
</dbReference>
<dbReference type="InterPro" id="IPR027417">
    <property type="entry name" value="P-loop_NTPase"/>
</dbReference>